<keyword evidence="9" id="KW-1185">Reference proteome</keyword>
<dbReference type="GO" id="GO:0020037">
    <property type="term" value="F:heme binding"/>
    <property type="evidence" value="ECO:0007669"/>
    <property type="project" value="InterPro"/>
</dbReference>
<proteinExistence type="predicted"/>
<organism evidence="8 9">
    <name type="scientific">Tautonia sociabilis</name>
    <dbReference type="NCBI Taxonomy" id="2080755"/>
    <lineage>
        <taxon>Bacteria</taxon>
        <taxon>Pseudomonadati</taxon>
        <taxon>Planctomycetota</taxon>
        <taxon>Planctomycetia</taxon>
        <taxon>Isosphaerales</taxon>
        <taxon>Isosphaeraceae</taxon>
        <taxon>Tautonia</taxon>
    </lineage>
</organism>
<sequence>MRGALVSILAAVVLVAGIAVGGSSVFFPPTKTRIDVAHGQEIFNRYCASCHSVKEQGGSRRAPSLHRIGEVAGSRVPGQSAEEYLLTSILKPDAYRAEGVEGVMPPNVADALSKADLINLVSYLSTLGGRLRPAAVLALPFERDRGSSAATRRLELASIERGRALFLGKGNCSSCHSLRTDIAGHNLMAPTLEKAGLYSRADLEAALREPSAHIVEGYETWMASAGGVLVQGRKLPAPEGKVRLLAADDRGGPELLEFDQDELEPLGDDGEVLVRVPTSRMPPVGQVLDREEVGAVLDFLLTLR</sequence>
<evidence type="ECO:0000256" key="2">
    <source>
        <dbReference type="ARBA" id="ARBA00022617"/>
    </source>
</evidence>
<dbReference type="GO" id="GO:0046872">
    <property type="term" value="F:metal ion binding"/>
    <property type="evidence" value="ECO:0007669"/>
    <property type="project" value="UniProtKB-KW"/>
</dbReference>
<feature type="domain" description="Cytochrome c" evidence="7">
    <location>
        <begin position="157"/>
        <end position="304"/>
    </location>
</feature>
<keyword evidence="5 6" id="KW-0408">Iron</keyword>
<gene>
    <name evidence="8" type="ORF">TsocGM_03330</name>
</gene>
<keyword evidence="2 6" id="KW-0349">Heme</keyword>
<dbReference type="PROSITE" id="PS51007">
    <property type="entry name" value="CYTC"/>
    <property type="match status" value="2"/>
</dbReference>
<dbReference type="Gene3D" id="1.10.760.10">
    <property type="entry name" value="Cytochrome c-like domain"/>
    <property type="match status" value="2"/>
</dbReference>
<dbReference type="InterPro" id="IPR009056">
    <property type="entry name" value="Cyt_c-like_dom"/>
</dbReference>
<evidence type="ECO:0000256" key="1">
    <source>
        <dbReference type="ARBA" id="ARBA00022448"/>
    </source>
</evidence>
<dbReference type="PANTHER" id="PTHR37823">
    <property type="entry name" value="CYTOCHROME C-553-LIKE"/>
    <property type="match status" value="1"/>
</dbReference>
<dbReference type="GO" id="GO:0009055">
    <property type="term" value="F:electron transfer activity"/>
    <property type="evidence" value="ECO:0007669"/>
    <property type="project" value="InterPro"/>
</dbReference>
<dbReference type="AlphaFoldDB" id="A0A432MNZ6"/>
<dbReference type="PANTHER" id="PTHR37823:SF1">
    <property type="entry name" value="CYTOCHROME C-553-LIKE"/>
    <property type="match status" value="1"/>
</dbReference>
<evidence type="ECO:0000256" key="4">
    <source>
        <dbReference type="ARBA" id="ARBA00022982"/>
    </source>
</evidence>
<protein>
    <submittedName>
        <fullName evidence="8">Cytochrome c</fullName>
    </submittedName>
</protein>
<evidence type="ECO:0000313" key="9">
    <source>
        <dbReference type="Proteomes" id="UP000280296"/>
    </source>
</evidence>
<name>A0A432MNZ6_9BACT</name>
<reference evidence="8 9" key="2">
    <citation type="submission" date="2019-01" db="EMBL/GenBank/DDBJ databases">
        <title>Tautonia sociabilis, a novel thermotolerant planctomycete of Isosphaeraceae family, isolated from a 4000 m deep subterranean habitat.</title>
        <authorList>
            <person name="Kovaleva O.L."/>
            <person name="Elcheninov A.G."/>
            <person name="Van Heerden E."/>
            <person name="Toshchakov S.V."/>
            <person name="Novikov A."/>
            <person name="Bonch-Osmolovskaya E.A."/>
            <person name="Kublanov I.V."/>
        </authorList>
    </citation>
    <scope>NUCLEOTIDE SEQUENCE [LARGE SCALE GENOMIC DNA]</scope>
    <source>
        <strain evidence="8 9">GM2012</strain>
    </source>
</reference>
<keyword evidence="3 6" id="KW-0479">Metal-binding</keyword>
<dbReference type="InterPro" id="IPR036909">
    <property type="entry name" value="Cyt_c-like_dom_sf"/>
</dbReference>
<dbReference type="InterPro" id="IPR051811">
    <property type="entry name" value="Cytochrome_c550/c551-like"/>
</dbReference>
<feature type="domain" description="Cytochrome c" evidence="7">
    <location>
        <begin position="34"/>
        <end position="128"/>
    </location>
</feature>
<evidence type="ECO:0000259" key="7">
    <source>
        <dbReference type="PROSITE" id="PS51007"/>
    </source>
</evidence>
<dbReference type="EMBL" id="RYZH01000004">
    <property type="protein sequence ID" value="RUL89161.1"/>
    <property type="molecule type" value="Genomic_DNA"/>
</dbReference>
<evidence type="ECO:0000256" key="3">
    <source>
        <dbReference type="ARBA" id="ARBA00022723"/>
    </source>
</evidence>
<dbReference type="SUPFAM" id="SSF46626">
    <property type="entry name" value="Cytochrome c"/>
    <property type="match status" value="2"/>
</dbReference>
<dbReference type="RefSeq" id="WP_126723896.1">
    <property type="nucleotide sequence ID" value="NZ_RYZH01000004.1"/>
</dbReference>
<evidence type="ECO:0000313" key="8">
    <source>
        <dbReference type="EMBL" id="RUL89161.1"/>
    </source>
</evidence>
<comment type="caution">
    <text evidence="8">The sequence shown here is derived from an EMBL/GenBank/DDBJ whole genome shotgun (WGS) entry which is preliminary data.</text>
</comment>
<dbReference type="OrthoDB" id="9805828at2"/>
<evidence type="ECO:0000256" key="5">
    <source>
        <dbReference type="ARBA" id="ARBA00023004"/>
    </source>
</evidence>
<keyword evidence="1" id="KW-0813">Transport</keyword>
<dbReference type="Proteomes" id="UP000280296">
    <property type="component" value="Unassembled WGS sequence"/>
</dbReference>
<reference evidence="8 9" key="1">
    <citation type="submission" date="2018-12" db="EMBL/GenBank/DDBJ databases">
        <authorList>
            <person name="Toschakov S.V."/>
        </authorList>
    </citation>
    <scope>NUCLEOTIDE SEQUENCE [LARGE SCALE GENOMIC DNA]</scope>
    <source>
        <strain evidence="8 9">GM2012</strain>
    </source>
</reference>
<dbReference type="Pfam" id="PF00034">
    <property type="entry name" value="Cytochrom_C"/>
    <property type="match status" value="1"/>
</dbReference>
<evidence type="ECO:0000256" key="6">
    <source>
        <dbReference type="PROSITE-ProRule" id="PRU00433"/>
    </source>
</evidence>
<accession>A0A432MNZ6</accession>
<keyword evidence="4" id="KW-0249">Electron transport</keyword>